<feature type="transmembrane region" description="Helical" evidence="10">
    <location>
        <begin position="103"/>
        <end position="124"/>
    </location>
</feature>
<keyword evidence="5 10" id="KW-1133">Transmembrane helix</keyword>
<dbReference type="GO" id="GO:0003954">
    <property type="term" value="F:NADH dehydrogenase activity"/>
    <property type="evidence" value="ECO:0007669"/>
    <property type="project" value="TreeGrafter"/>
</dbReference>
<keyword evidence="12" id="KW-0560">Oxidoreductase</keyword>
<evidence type="ECO:0000313" key="13">
    <source>
        <dbReference type="Proteomes" id="UP000813876"/>
    </source>
</evidence>
<feature type="domain" description="NADH:quinone oxidoreductase/Mrp antiporter transmembrane" evidence="11">
    <location>
        <begin position="123"/>
        <end position="416"/>
    </location>
</feature>
<dbReference type="GO" id="GO:0016020">
    <property type="term" value="C:membrane"/>
    <property type="evidence" value="ECO:0007669"/>
    <property type="project" value="UniProtKB-SubCell"/>
</dbReference>
<feature type="transmembrane region" description="Helical" evidence="10">
    <location>
        <begin position="451"/>
        <end position="470"/>
    </location>
</feature>
<keyword evidence="6 10" id="KW-0472">Membrane</keyword>
<feature type="transmembrane region" description="Helical" evidence="10">
    <location>
        <begin position="482"/>
        <end position="501"/>
    </location>
</feature>
<comment type="caution">
    <text evidence="12">The sequence shown here is derived from an EMBL/GenBank/DDBJ whole genome shotgun (WGS) entry which is preliminary data.</text>
</comment>
<evidence type="ECO:0000256" key="6">
    <source>
        <dbReference type="ARBA" id="ARBA00023136"/>
    </source>
</evidence>
<dbReference type="GO" id="GO:0048039">
    <property type="term" value="F:ubiquinone binding"/>
    <property type="evidence" value="ECO:0007669"/>
    <property type="project" value="TreeGrafter"/>
</dbReference>
<evidence type="ECO:0000256" key="2">
    <source>
        <dbReference type="ARBA" id="ARBA00009025"/>
    </source>
</evidence>
<feature type="transmembrane region" description="Helical" evidence="10">
    <location>
        <begin position="270"/>
        <end position="292"/>
    </location>
</feature>
<name>A0AAW4ZT10_PHOPO</name>
<dbReference type="Proteomes" id="UP000813876">
    <property type="component" value="Unassembled WGS sequence"/>
</dbReference>
<reference evidence="12" key="1">
    <citation type="submission" date="2019-11" db="EMBL/GenBank/DDBJ databases">
        <title>Comparative genomics of photobacteria reveal adaptation to distinct habitats.</title>
        <authorList>
            <person name="Fuertes-Perez S."/>
            <person name="Hilgarth M."/>
            <person name="Vogel R.F."/>
        </authorList>
    </citation>
    <scope>NUCLEOTIDE SEQUENCE</scope>
    <source>
        <strain evidence="12">TMW2.2145</strain>
    </source>
</reference>
<evidence type="ECO:0000256" key="1">
    <source>
        <dbReference type="ARBA" id="ARBA00004127"/>
    </source>
</evidence>
<dbReference type="GO" id="GO:0042773">
    <property type="term" value="P:ATP synthesis coupled electron transport"/>
    <property type="evidence" value="ECO:0007669"/>
    <property type="project" value="InterPro"/>
</dbReference>
<feature type="transmembrane region" description="Helical" evidence="10">
    <location>
        <begin position="299"/>
        <end position="320"/>
    </location>
</feature>
<accession>A0AAW4ZT10</accession>
<gene>
    <name evidence="12" type="ORF">GLP33_12280</name>
</gene>
<feature type="transmembrane region" description="Helical" evidence="10">
    <location>
        <begin position="159"/>
        <end position="180"/>
    </location>
</feature>
<feature type="transmembrane region" description="Helical" evidence="10">
    <location>
        <begin position="67"/>
        <end position="91"/>
    </location>
</feature>
<keyword evidence="4 9" id="KW-0812">Transmembrane</keyword>
<dbReference type="InterPro" id="IPR003918">
    <property type="entry name" value="NADH_UbQ_OxRdtase"/>
</dbReference>
<dbReference type="InterPro" id="IPR001750">
    <property type="entry name" value="ND/Mrp_TM"/>
</dbReference>
<evidence type="ECO:0000256" key="3">
    <source>
        <dbReference type="ARBA" id="ARBA00019906"/>
    </source>
</evidence>
<sequence>MLSFLIFFPLVAALMIFLGCSRQPILARSLTLSVIIIETMCVGWMFTSGHVHGFSMTEHFNWIPEFGIQYLVSIDGISLSLIGLSCVLFIISTLSAWQQVKQWNVFGPLLLMTLSGIMGAFLALDLLLFYVFWELMLIPIYFLLSFWGCAGNKKAAMKFILVTITGSLLMLISLILLYLFHGSETGTFTFDYFALASHPLASSLEMPILIGFLIAFLIKIPGFPFHFWAPDMYREGDPAVIMLLSGVMANVGAYGILRFCVAIFPNAMHQLTFVGMALGAIGTLYGAFLAFRQKDIRSVIAYSSISHMNLVVMAIFAWQLQALNGAILQLIAHGLSVAGLFAVVDMLQARGYQGEMKEMGGLYKVIPGISVVLFFIIAASIGIPGLANFAGEILVFIGSFSISPLWTSVAAFSILFGVVYFLKAYGRIMLGPISTENVSRNIVDLTVREKAITAILVLGLFGVGLAPNYLLQMMTDSTSQLVAANSIALTTTTISTGVIYVTP</sequence>
<evidence type="ECO:0000256" key="9">
    <source>
        <dbReference type="RuleBase" id="RU000320"/>
    </source>
</evidence>
<feature type="transmembrane region" description="Helical" evidence="10">
    <location>
        <begin position="6"/>
        <end position="22"/>
    </location>
</feature>
<dbReference type="PANTHER" id="PTHR43507:SF1">
    <property type="entry name" value="NADH-UBIQUINONE OXIDOREDUCTASE CHAIN 4"/>
    <property type="match status" value="1"/>
</dbReference>
<feature type="transmembrane region" description="Helical" evidence="10">
    <location>
        <begin position="239"/>
        <end position="264"/>
    </location>
</feature>
<dbReference type="AlphaFoldDB" id="A0AAW4ZT10"/>
<evidence type="ECO:0000256" key="4">
    <source>
        <dbReference type="ARBA" id="ARBA00022692"/>
    </source>
</evidence>
<proteinExistence type="inferred from homology"/>
<comment type="similarity">
    <text evidence="2">Belongs to the complex I subunit 4 family.</text>
</comment>
<feature type="transmembrane region" description="Helical" evidence="10">
    <location>
        <begin position="365"/>
        <end position="387"/>
    </location>
</feature>
<dbReference type="RefSeq" id="WP_065207839.1">
    <property type="nucleotide sequence ID" value="NZ_LZFG01000028.1"/>
</dbReference>
<feature type="transmembrane region" description="Helical" evidence="10">
    <location>
        <begin position="326"/>
        <end position="344"/>
    </location>
</feature>
<dbReference type="PANTHER" id="PTHR43507">
    <property type="entry name" value="NADH-UBIQUINONE OXIDOREDUCTASE CHAIN 4"/>
    <property type="match status" value="1"/>
</dbReference>
<organism evidence="12 13">
    <name type="scientific">Photobacterium phosphoreum</name>
    <dbReference type="NCBI Taxonomy" id="659"/>
    <lineage>
        <taxon>Bacteria</taxon>
        <taxon>Pseudomonadati</taxon>
        <taxon>Pseudomonadota</taxon>
        <taxon>Gammaproteobacteria</taxon>
        <taxon>Vibrionales</taxon>
        <taxon>Vibrionaceae</taxon>
        <taxon>Photobacterium</taxon>
    </lineage>
</organism>
<dbReference type="EMBL" id="WMCP01000013">
    <property type="protein sequence ID" value="MCF2302504.1"/>
    <property type="molecule type" value="Genomic_DNA"/>
</dbReference>
<feature type="transmembrane region" description="Helical" evidence="10">
    <location>
        <begin position="29"/>
        <end position="47"/>
    </location>
</feature>
<comment type="subcellular location">
    <subcellularLocation>
        <location evidence="1">Endomembrane system</location>
        <topology evidence="1">Multi-pass membrane protein</topology>
    </subcellularLocation>
    <subcellularLocation>
        <location evidence="9">Membrane</location>
        <topology evidence="9">Multi-pass membrane protein</topology>
    </subcellularLocation>
</comment>
<evidence type="ECO:0000256" key="10">
    <source>
        <dbReference type="SAM" id="Phobius"/>
    </source>
</evidence>
<evidence type="ECO:0000256" key="5">
    <source>
        <dbReference type="ARBA" id="ARBA00022989"/>
    </source>
</evidence>
<evidence type="ECO:0000256" key="8">
    <source>
        <dbReference type="ARBA" id="ARBA00032798"/>
    </source>
</evidence>
<dbReference type="GO" id="GO:0012505">
    <property type="term" value="C:endomembrane system"/>
    <property type="evidence" value="ECO:0007669"/>
    <property type="project" value="UniProtKB-SubCell"/>
</dbReference>
<dbReference type="InterPro" id="IPR010227">
    <property type="entry name" value="NADH_Q_OxRdtase_chainM/4"/>
</dbReference>
<dbReference type="GO" id="GO:0008137">
    <property type="term" value="F:NADH dehydrogenase (ubiquinone) activity"/>
    <property type="evidence" value="ECO:0007669"/>
    <property type="project" value="InterPro"/>
</dbReference>
<evidence type="ECO:0000256" key="7">
    <source>
        <dbReference type="ARBA" id="ARBA00031584"/>
    </source>
</evidence>
<feature type="transmembrane region" description="Helical" evidence="10">
    <location>
        <begin position="200"/>
        <end position="218"/>
    </location>
</feature>
<dbReference type="GO" id="GO:0015990">
    <property type="term" value="P:electron transport coupled proton transport"/>
    <property type="evidence" value="ECO:0007669"/>
    <property type="project" value="TreeGrafter"/>
</dbReference>
<feature type="transmembrane region" description="Helical" evidence="10">
    <location>
        <begin position="393"/>
        <end position="422"/>
    </location>
</feature>
<dbReference type="PRINTS" id="PR01437">
    <property type="entry name" value="NUOXDRDTASE4"/>
</dbReference>
<protein>
    <recommendedName>
        <fullName evidence="3">NADH-quinone oxidoreductase subunit M</fullName>
    </recommendedName>
    <alternativeName>
        <fullName evidence="7">NADH dehydrogenase I subunit M</fullName>
    </alternativeName>
    <alternativeName>
        <fullName evidence="8">NDH-1 subunit M</fullName>
    </alternativeName>
</protein>
<dbReference type="Pfam" id="PF00361">
    <property type="entry name" value="Proton_antipo_M"/>
    <property type="match status" value="1"/>
</dbReference>
<feature type="transmembrane region" description="Helical" evidence="10">
    <location>
        <begin position="130"/>
        <end position="147"/>
    </location>
</feature>
<evidence type="ECO:0000259" key="11">
    <source>
        <dbReference type="Pfam" id="PF00361"/>
    </source>
</evidence>
<evidence type="ECO:0000313" key="12">
    <source>
        <dbReference type="EMBL" id="MCF2302504.1"/>
    </source>
</evidence>
<dbReference type="NCBIfam" id="TIGR01972">
    <property type="entry name" value="NDH_I_M"/>
    <property type="match status" value="1"/>
</dbReference>